<keyword evidence="9" id="KW-1135">Mitochondrion nucleoid</keyword>
<sequence length="241" mass="27324">MYKTIISKNLRIINQGVNNRLLLGLTKQNYIHSKPKFNANDQAKTNEVTEDLGAEAFPITPEFNPVPQDLYTGVSAQPFPEEVSKVLLAKVNESDIEIKPDGLIYLPEIKFRRILNKSFGPGGWGLVPRGDATVTQTNISREYALFCLGQYVSQARGEQQYFDKNDLSVALEGARSNALTRCCKDLGIASELWDPTFIRSFKLKNCEAVWVEHQVTKKKRLIWRLKGNPVDYPYKLSPQVF</sequence>
<dbReference type="Pfam" id="PF06420">
    <property type="entry name" value="Mgm101p"/>
    <property type="match status" value="1"/>
</dbReference>
<organism evidence="10 11">
    <name type="scientific">Conidiobolus coronatus (strain ATCC 28846 / CBS 209.66 / NRRL 28638)</name>
    <name type="common">Delacroixia coronata</name>
    <dbReference type="NCBI Taxonomy" id="796925"/>
    <lineage>
        <taxon>Eukaryota</taxon>
        <taxon>Fungi</taxon>
        <taxon>Fungi incertae sedis</taxon>
        <taxon>Zoopagomycota</taxon>
        <taxon>Entomophthoromycotina</taxon>
        <taxon>Entomophthoromycetes</taxon>
        <taxon>Entomophthorales</taxon>
        <taxon>Ancylistaceae</taxon>
        <taxon>Conidiobolus</taxon>
    </lineage>
</organism>
<accession>A0A137PIA7</accession>
<evidence type="ECO:0000256" key="3">
    <source>
        <dbReference type="ARBA" id="ARBA00013628"/>
    </source>
</evidence>
<evidence type="ECO:0000256" key="8">
    <source>
        <dbReference type="ARBA" id="ARBA00023204"/>
    </source>
</evidence>
<dbReference type="OrthoDB" id="17164at2759"/>
<evidence type="ECO:0000256" key="6">
    <source>
        <dbReference type="ARBA" id="ARBA00023125"/>
    </source>
</evidence>
<dbReference type="EMBL" id="KQ964421">
    <property type="protein sequence ID" value="KXN74715.1"/>
    <property type="molecule type" value="Genomic_DNA"/>
</dbReference>
<evidence type="ECO:0000256" key="1">
    <source>
        <dbReference type="ARBA" id="ARBA00004436"/>
    </source>
</evidence>
<reference evidence="10 11" key="1">
    <citation type="journal article" date="2015" name="Genome Biol. Evol.">
        <title>Phylogenomic analyses indicate that early fungi evolved digesting cell walls of algal ancestors of land plants.</title>
        <authorList>
            <person name="Chang Y."/>
            <person name="Wang S."/>
            <person name="Sekimoto S."/>
            <person name="Aerts A.L."/>
            <person name="Choi C."/>
            <person name="Clum A."/>
            <person name="LaButti K.M."/>
            <person name="Lindquist E.A."/>
            <person name="Yee Ngan C."/>
            <person name="Ohm R.A."/>
            <person name="Salamov A.A."/>
            <person name="Grigoriev I.V."/>
            <person name="Spatafora J.W."/>
            <person name="Berbee M.L."/>
        </authorList>
    </citation>
    <scope>NUCLEOTIDE SEQUENCE [LARGE SCALE GENOMIC DNA]</scope>
    <source>
        <strain evidence="10 11">NRRL 28638</strain>
    </source>
</reference>
<dbReference type="OMA" id="INWETSW"/>
<comment type="subcellular location">
    <subcellularLocation>
        <location evidence="1">Mitochondrion matrix</location>
        <location evidence="1">Mitochondrion nucleoid</location>
    </subcellularLocation>
</comment>
<evidence type="ECO:0000256" key="4">
    <source>
        <dbReference type="ARBA" id="ARBA00022763"/>
    </source>
</evidence>
<evidence type="ECO:0000256" key="2">
    <source>
        <dbReference type="ARBA" id="ARBA00007053"/>
    </source>
</evidence>
<dbReference type="GO" id="GO:0036297">
    <property type="term" value="P:interstrand cross-link repair"/>
    <property type="evidence" value="ECO:0007669"/>
    <property type="project" value="EnsemblFungi"/>
</dbReference>
<keyword evidence="5" id="KW-0809">Transit peptide</keyword>
<name>A0A137PIA7_CONC2</name>
<dbReference type="Proteomes" id="UP000070444">
    <property type="component" value="Unassembled WGS sequence"/>
</dbReference>
<protein>
    <recommendedName>
        <fullName evidence="3">Mitochondrial genome maintenance protein MGM101</fullName>
    </recommendedName>
</protein>
<keyword evidence="7" id="KW-0496">Mitochondrion</keyword>
<dbReference type="PANTHER" id="PTHR31404:SF0">
    <property type="entry name" value="MITOCHONDRIAL GENOME MAINTENANCE PROTEIN MGM101"/>
    <property type="match status" value="1"/>
</dbReference>
<dbReference type="GO" id="GO:0000725">
    <property type="term" value="P:recombinational repair"/>
    <property type="evidence" value="ECO:0007669"/>
    <property type="project" value="EnsemblFungi"/>
</dbReference>
<dbReference type="GO" id="GO:0003697">
    <property type="term" value="F:single-stranded DNA binding"/>
    <property type="evidence" value="ECO:0007669"/>
    <property type="project" value="EnsemblFungi"/>
</dbReference>
<evidence type="ECO:0000256" key="7">
    <source>
        <dbReference type="ARBA" id="ARBA00023128"/>
    </source>
</evidence>
<comment type="similarity">
    <text evidence="2">Belongs to the MGM101 family.</text>
</comment>
<dbReference type="InterPro" id="IPR009446">
    <property type="entry name" value="Mgm101"/>
</dbReference>
<evidence type="ECO:0000313" key="11">
    <source>
        <dbReference type="Proteomes" id="UP000070444"/>
    </source>
</evidence>
<keyword evidence="4" id="KW-0227">DNA damage</keyword>
<evidence type="ECO:0000313" key="10">
    <source>
        <dbReference type="EMBL" id="KXN74715.1"/>
    </source>
</evidence>
<dbReference type="AlphaFoldDB" id="A0A137PIA7"/>
<keyword evidence="8" id="KW-0234">DNA repair</keyword>
<keyword evidence="6" id="KW-0238">DNA-binding</keyword>
<dbReference type="STRING" id="796925.A0A137PIA7"/>
<dbReference type="PANTHER" id="PTHR31404">
    <property type="entry name" value="MITOCHONDRIAL GENOME MAINTENANCE PROTEIN MGM101"/>
    <property type="match status" value="1"/>
</dbReference>
<gene>
    <name evidence="10" type="ORF">CONCODRAFT_34294</name>
</gene>
<evidence type="ECO:0000256" key="5">
    <source>
        <dbReference type="ARBA" id="ARBA00022946"/>
    </source>
</evidence>
<keyword evidence="11" id="KW-1185">Reference proteome</keyword>
<dbReference type="GO" id="GO:0000262">
    <property type="term" value="C:mitochondrial chromosome"/>
    <property type="evidence" value="ECO:0007669"/>
    <property type="project" value="InterPro"/>
</dbReference>
<proteinExistence type="inferred from homology"/>
<evidence type="ECO:0000256" key="9">
    <source>
        <dbReference type="ARBA" id="ARBA00023271"/>
    </source>
</evidence>